<evidence type="ECO:0000313" key="2">
    <source>
        <dbReference type="Proteomes" id="UP000076154"/>
    </source>
</evidence>
<keyword evidence="2" id="KW-1185">Reference proteome</keyword>
<gene>
    <name evidence="1" type="ORF">Hypma_001328</name>
</gene>
<name>A0A369KBK1_HYPMA</name>
<reference evidence="1" key="1">
    <citation type="submission" date="2018-04" db="EMBL/GenBank/DDBJ databases">
        <title>Whole genome sequencing of Hypsizygus marmoreus.</title>
        <authorList>
            <person name="Choi I.-G."/>
            <person name="Min B."/>
            <person name="Kim J.-G."/>
            <person name="Kim S."/>
            <person name="Oh Y.-L."/>
            <person name="Kong W.-S."/>
            <person name="Park H."/>
            <person name="Jeong J."/>
            <person name="Song E.-S."/>
        </authorList>
    </citation>
    <scope>NUCLEOTIDE SEQUENCE [LARGE SCALE GENOMIC DNA]</scope>
    <source>
        <strain evidence="1">51987-8</strain>
    </source>
</reference>
<sequence length="145" mass="16159">MLRWDIGNCRDERSRSVAVLLLCALEPSINKESDVFQAASLPLHICIRQSSSSTPSTDRSGSFFDDAHFNPMAFVPVTETTGREQPYCDSQSSTLQGQPGYVKYCNAESEDAIRILALRPNLKRQPRHRRPQVTACCTPIPVFSA</sequence>
<dbReference type="AlphaFoldDB" id="A0A369KBK1"/>
<organism evidence="1 2">
    <name type="scientific">Hypsizygus marmoreus</name>
    <name type="common">White beech mushroom</name>
    <name type="synonym">Agaricus marmoreus</name>
    <dbReference type="NCBI Taxonomy" id="39966"/>
    <lineage>
        <taxon>Eukaryota</taxon>
        <taxon>Fungi</taxon>
        <taxon>Dikarya</taxon>
        <taxon>Basidiomycota</taxon>
        <taxon>Agaricomycotina</taxon>
        <taxon>Agaricomycetes</taxon>
        <taxon>Agaricomycetidae</taxon>
        <taxon>Agaricales</taxon>
        <taxon>Tricholomatineae</taxon>
        <taxon>Lyophyllaceae</taxon>
        <taxon>Hypsizygus</taxon>
    </lineage>
</organism>
<dbReference type="EMBL" id="LUEZ02000012">
    <property type="protein sequence ID" value="RDB28326.1"/>
    <property type="molecule type" value="Genomic_DNA"/>
</dbReference>
<dbReference type="Proteomes" id="UP000076154">
    <property type="component" value="Unassembled WGS sequence"/>
</dbReference>
<comment type="caution">
    <text evidence="1">The sequence shown here is derived from an EMBL/GenBank/DDBJ whole genome shotgun (WGS) entry which is preliminary data.</text>
</comment>
<protein>
    <submittedName>
        <fullName evidence="1">Uncharacterized protein</fullName>
    </submittedName>
</protein>
<accession>A0A369KBK1</accession>
<proteinExistence type="predicted"/>
<dbReference type="InParanoid" id="A0A369KBK1"/>
<evidence type="ECO:0000313" key="1">
    <source>
        <dbReference type="EMBL" id="RDB28326.1"/>
    </source>
</evidence>